<name>A0A8H7S1R2_9FUNG</name>
<organism evidence="6 7">
    <name type="scientific">Circinella minor</name>
    <dbReference type="NCBI Taxonomy" id="1195481"/>
    <lineage>
        <taxon>Eukaryota</taxon>
        <taxon>Fungi</taxon>
        <taxon>Fungi incertae sedis</taxon>
        <taxon>Mucoromycota</taxon>
        <taxon>Mucoromycotina</taxon>
        <taxon>Mucoromycetes</taxon>
        <taxon>Mucorales</taxon>
        <taxon>Lichtheimiaceae</taxon>
        <taxon>Circinella</taxon>
    </lineage>
</organism>
<keyword evidence="7" id="KW-1185">Reference proteome</keyword>
<dbReference type="GO" id="GO:0005634">
    <property type="term" value="C:nucleus"/>
    <property type="evidence" value="ECO:0007669"/>
    <property type="project" value="UniProtKB-SubCell"/>
</dbReference>
<reference evidence="6 7" key="1">
    <citation type="submission" date="2020-12" db="EMBL/GenBank/DDBJ databases">
        <title>Metabolic potential, ecology and presence of endohyphal bacteria is reflected in genomic diversity of Mucoromycotina.</title>
        <authorList>
            <person name="Muszewska A."/>
            <person name="Okrasinska A."/>
            <person name="Steczkiewicz K."/>
            <person name="Drgas O."/>
            <person name="Orlowska M."/>
            <person name="Perlinska-Lenart U."/>
            <person name="Aleksandrzak-Piekarczyk T."/>
            <person name="Szatraj K."/>
            <person name="Zielenkiewicz U."/>
            <person name="Pilsyk S."/>
            <person name="Malc E."/>
            <person name="Mieczkowski P."/>
            <person name="Kruszewska J.S."/>
            <person name="Biernat P."/>
            <person name="Pawlowska J."/>
        </authorList>
    </citation>
    <scope>NUCLEOTIDE SEQUENCE [LARGE SCALE GENOMIC DNA]</scope>
    <source>
        <strain evidence="6 7">CBS 142.35</strain>
    </source>
</reference>
<accession>A0A8H7S1R2</accession>
<dbReference type="InterPro" id="IPR015943">
    <property type="entry name" value="WD40/YVTN_repeat-like_dom_sf"/>
</dbReference>
<feature type="non-terminal residue" evidence="6">
    <location>
        <position position="1"/>
    </location>
</feature>
<dbReference type="Pfam" id="PF23726">
    <property type="entry name" value="Beta-prop_RSE1_2nd"/>
    <property type="match status" value="1"/>
</dbReference>
<gene>
    <name evidence="6" type="ORF">INT45_013850</name>
</gene>
<comment type="subcellular location">
    <subcellularLocation>
        <location evidence="1">Nucleus</location>
    </subcellularLocation>
</comment>
<evidence type="ECO:0000259" key="5">
    <source>
        <dbReference type="Pfam" id="PF23726"/>
    </source>
</evidence>
<dbReference type="EMBL" id="JAEPRB010000150">
    <property type="protein sequence ID" value="KAG2220152.1"/>
    <property type="molecule type" value="Genomic_DNA"/>
</dbReference>
<sequence>IVYIMSVLNYVSTAQPPTAINRTTRVDNTGLTLELEFGVFGRIECLTTCNASARERCSLFILTDQDQYCVLSYDPLRRSIITDSSGRLDPEITRTVVEDPIITTAGANKEIVIASVFGGSLHVFSIQPPQNSKGKGRAVNTSNQPFSVRIAESHILSMTVLEGTERPTVAILYMDEKETRRVKTYELNLRGRDLYDRQSDYLITEFVVDSSDQLVAAVPSPVGGILVIGELMISYYDMHGSSKSTSINSMIPSTYTFLGSNSTECLIGDSFGNLYHLNIIININNSVTELILNTLGKTSVAASITFLGNNLTFIGSTLGDSVLVRVKDSTGQGHPSLSIVYEMPSLSPIVDFCVYDLDKRGRQTLVCCSGGPNSGSLRVVQEGVGFVEHASLPVHGIKKIWSLKTGSSSQDDVLVLSTVHETRVLYIRPGEKMMEEMEQFSGMRLNETTLATGPVLDGKFIQVTPSSARLLKSDIVGGLLHEWQPPSSDVITVAATNATQCVLSYGNGTLVYLEVNGDTLVQKSATKFENEISCLDINPLNDESLEFRADYLAIGLWSGENLQLVRLPNLQVTAKDTLPDKLVPRSLLLVNLDKSYYLMVTLGDGQMISYKIDNSGSLSSRQEITLGTHAVSLHIVPQNGKKSVFAASDHPTMITSEYDQLIFSAVNLKDIRSCVTFDSSIIQQSIVLCTGDKLVFGQVDPIRKLHFTKIPLDNEMGQRLTYHEHSKTIAVGTSRLIRNPDNGIELSKGWLRIFDARTFQVLGSHELLEQELVESITTAYINDLGREFVFVGTAITHNEEETQLTGRVLAFNVTPTGEYKLIDAFKVPGVVYSIKPFMGSIVAAVEGSLYYLEKLKLDEDFGNRLSLDMKLHANVEALSIDTRGEFILVGDMIRSMSLVKLQDPVNSTFQKVAADYNPCWMTSVKFLQDDVFLGAETYYNLFTARRISDIEMDEESETPMHLEIVGEYHLGDQINCFREGTPSNTSHSLKYLGSLTQTRTPRNPNQPPITKILYATANGGIGMIRSLTEQDYQFLLVAQANILSVVKSIGNFDHRSWRMFNNSTKRSEMRNFIDGDVIESYLNLSEQEKQKVVQGQTETGEDRLRVTTQELESMIRELVTG</sequence>
<dbReference type="AlphaFoldDB" id="A0A8H7S1R2"/>
<evidence type="ECO:0000313" key="6">
    <source>
        <dbReference type="EMBL" id="KAG2220152.1"/>
    </source>
</evidence>
<feature type="domain" description="RSE1/DDB1/CPSF1 first beta-propeller" evidence="4">
    <location>
        <begin position="25"/>
        <end position="333"/>
    </location>
</feature>
<dbReference type="InterPro" id="IPR050358">
    <property type="entry name" value="RSE1/DDB1/CFT1"/>
</dbReference>
<feature type="domain" description="RSE1/DDB1/CPSF1 second beta-propeller" evidence="5">
    <location>
        <begin position="388"/>
        <end position="698"/>
    </location>
</feature>
<feature type="domain" description="RSE1/DDB1/CPSF1 C-terminal" evidence="3">
    <location>
        <begin position="751"/>
        <end position="1082"/>
    </location>
</feature>
<dbReference type="Proteomes" id="UP000646827">
    <property type="component" value="Unassembled WGS sequence"/>
</dbReference>
<dbReference type="GO" id="GO:0003676">
    <property type="term" value="F:nucleic acid binding"/>
    <property type="evidence" value="ECO:0007669"/>
    <property type="project" value="InterPro"/>
</dbReference>
<evidence type="ECO:0000259" key="3">
    <source>
        <dbReference type="Pfam" id="PF03178"/>
    </source>
</evidence>
<comment type="caution">
    <text evidence="6">The sequence shown here is derived from an EMBL/GenBank/DDBJ whole genome shotgun (WGS) entry which is preliminary data.</text>
</comment>
<proteinExistence type="predicted"/>
<keyword evidence="2" id="KW-0539">Nucleus</keyword>
<dbReference type="InterPro" id="IPR018846">
    <property type="entry name" value="Beta-prop_RSE1/DDB1/CPSF1_1st"/>
</dbReference>
<dbReference type="PANTHER" id="PTHR10644">
    <property type="entry name" value="DNA REPAIR/RNA PROCESSING CPSF FAMILY"/>
    <property type="match status" value="1"/>
</dbReference>
<dbReference type="SUPFAM" id="SSF101908">
    <property type="entry name" value="Putative isomerase YbhE"/>
    <property type="match status" value="1"/>
</dbReference>
<protein>
    <recommendedName>
        <fullName evidence="8">DNA damage-binding protein 1</fullName>
    </recommendedName>
</protein>
<evidence type="ECO:0000313" key="7">
    <source>
        <dbReference type="Proteomes" id="UP000646827"/>
    </source>
</evidence>
<dbReference type="Gene3D" id="2.130.10.10">
    <property type="entry name" value="YVTN repeat-like/Quinoprotein amine dehydrogenase"/>
    <property type="match status" value="3"/>
</dbReference>
<dbReference type="Pfam" id="PF10433">
    <property type="entry name" value="Beta-prop_RSE1_1st"/>
    <property type="match status" value="1"/>
</dbReference>
<evidence type="ECO:0000259" key="4">
    <source>
        <dbReference type="Pfam" id="PF10433"/>
    </source>
</evidence>
<evidence type="ECO:0008006" key="8">
    <source>
        <dbReference type="Google" id="ProtNLM"/>
    </source>
</evidence>
<dbReference type="OrthoDB" id="433457at2759"/>
<dbReference type="InterPro" id="IPR004871">
    <property type="entry name" value="RSE1/DDB1/CPSF1_C"/>
</dbReference>
<dbReference type="InterPro" id="IPR058543">
    <property type="entry name" value="Beta-prop_RSE1/DDB1/CPSF1_2nd"/>
</dbReference>
<dbReference type="Gene3D" id="1.10.150.910">
    <property type="match status" value="1"/>
</dbReference>
<dbReference type="Pfam" id="PF03178">
    <property type="entry name" value="CPSF_A"/>
    <property type="match status" value="1"/>
</dbReference>
<evidence type="ECO:0000256" key="1">
    <source>
        <dbReference type="ARBA" id="ARBA00004123"/>
    </source>
</evidence>
<evidence type="ECO:0000256" key="2">
    <source>
        <dbReference type="ARBA" id="ARBA00023242"/>
    </source>
</evidence>